<dbReference type="CDD" id="cd00093">
    <property type="entry name" value="HTH_XRE"/>
    <property type="match status" value="1"/>
</dbReference>
<evidence type="ECO:0000256" key="1">
    <source>
        <dbReference type="ARBA" id="ARBA00023125"/>
    </source>
</evidence>
<sequence length="190" mass="22044">MTIGSNIKQIRKEKKLTQSDLAKKINKGLRTVQKYESDDINIPIDVLKDIAKTLDIELIDLIIDDNNSVYLDFCADSLDDTFKKLEILSTDEAFMEDVLRKEKHELSFFEECLLMIYNSQKYDIEVYIEVLKLLGSDVLQKQLGYSFNELASNENNLIRMILNIMNSIKNDLRFIMKSKTTTTNIDKDKS</sequence>
<dbReference type="SUPFAM" id="SSF47413">
    <property type="entry name" value="lambda repressor-like DNA-binding domains"/>
    <property type="match status" value="1"/>
</dbReference>
<keyword evidence="1" id="KW-0238">DNA-binding</keyword>
<dbReference type="GO" id="GO:0003677">
    <property type="term" value="F:DNA binding"/>
    <property type="evidence" value="ECO:0007669"/>
    <property type="project" value="UniProtKB-KW"/>
</dbReference>
<name>A0A9X2MCD0_9FIRM</name>
<dbReference type="AlphaFoldDB" id="A0A9X2MCD0"/>
<evidence type="ECO:0000259" key="2">
    <source>
        <dbReference type="PROSITE" id="PS50943"/>
    </source>
</evidence>
<protein>
    <submittedName>
        <fullName evidence="3">Helix-turn-helix transcriptional regulator</fullName>
    </submittedName>
</protein>
<dbReference type="InterPro" id="IPR010982">
    <property type="entry name" value="Lambda_DNA-bd_dom_sf"/>
</dbReference>
<dbReference type="PANTHER" id="PTHR46558:SF4">
    <property type="entry name" value="DNA-BIDING PHAGE PROTEIN"/>
    <property type="match status" value="1"/>
</dbReference>
<gene>
    <name evidence="3" type="ORF">NSA58_10480</name>
</gene>
<organism evidence="3 4">
    <name type="scientific">Terrisporobacter muris</name>
    <dbReference type="NCBI Taxonomy" id="2963284"/>
    <lineage>
        <taxon>Bacteria</taxon>
        <taxon>Bacillati</taxon>
        <taxon>Bacillota</taxon>
        <taxon>Clostridia</taxon>
        <taxon>Peptostreptococcales</taxon>
        <taxon>Peptostreptococcaceae</taxon>
        <taxon>Terrisporobacter</taxon>
    </lineage>
</organism>
<dbReference type="Gene3D" id="1.10.260.40">
    <property type="entry name" value="lambda repressor-like DNA-binding domains"/>
    <property type="match status" value="1"/>
</dbReference>
<comment type="caution">
    <text evidence="3">The sequence shown here is derived from an EMBL/GenBank/DDBJ whole genome shotgun (WGS) entry which is preliminary data.</text>
</comment>
<dbReference type="SMART" id="SM00530">
    <property type="entry name" value="HTH_XRE"/>
    <property type="match status" value="1"/>
</dbReference>
<keyword evidence="4" id="KW-1185">Reference proteome</keyword>
<evidence type="ECO:0000313" key="3">
    <source>
        <dbReference type="EMBL" id="MCR1823212.1"/>
    </source>
</evidence>
<dbReference type="PANTHER" id="PTHR46558">
    <property type="entry name" value="TRACRIPTIONAL REGULATORY PROTEIN-RELATED-RELATED"/>
    <property type="match status" value="1"/>
</dbReference>
<proteinExistence type="predicted"/>
<accession>A0A9X2MCD0</accession>
<dbReference type="Proteomes" id="UP001140817">
    <property type="component" value="Unassembled WGS sequence"/>
</dbReference>
<feature type="domain" description="HTH cro/C1-type" evidence="2">
    <location>
        <begin position="7"/>
        <end position="61"/>
    </location>
</feature>
<dbReference type="RefSeq" id="WP_257560438.1">
    <property type="nucleotide sequence ID" value="NZ_JANKBY010000118.1"/>
</dbReference>
<reference evidence="3" key="1">
    <citation type="submission" date="2022-07" db="EMBL/GenBank/DDBJ databases">
        <title>Enhanced cultured diversity of the mouse gut microbiota enables custom-made synthetic communities.</title>
        <authorList>
            <person name="Afrizal A."/>
        </authorList>
    </citation>
    <scope>NUCLEOTIDE SEQUENCE</scope>
    <source>
        <strain evidence="3">DSM 29186</strain>
    </source>
</reference>
<dbReference type="Pfam" id="PF01381">
    <property type="entry name" value="HTH_3"/>
    <property type="match status" value="1"/>
</dbReference>
<dbReference type="PROSITE" id="PS50943">
    <property type="entry name" value="HTH_CROC1"/>
    <property type="match status" value="1"/>
</dbReference>
<dbReference type="InterPro" id="IPR001387">
    <property type="entry name" value="Cro/C1-type_HTH"/>
</dbReference>
<evidence type="ECO:0000313" key="4">
    <source>
        <dbReference type="Proteomes" id="UP001140817"/>
    </source>
</evidence>
<dbReference type="EMBL" id="JANKBY010000118">
    <property type="protein sequence ID" value="MCR1823212.1"/>
    <property type="molecule type" value="Genomic_DNA"/>
</dbReference>